<dbReference type="AlphaFoldDB" id="A0A3A8QY88"/>
<dbReference type="InterPro" id="IPR027385">
    <property type="entry name" value="Beta-barrel_OMP"/>
</dbReference>
<feature type="signal peptide" evidence="2">
    <location>
        <begin position="1"/>
        <end position="22"/>
    </location>
</feature>
<accession>A0A3A8QY88</accession>
<dbReference type="OrthoDB" id="5381719at2"/>
<dbReference type="SUPFAM" id="SSF56925">
    <property type="entry name" value="OMPA-like"/>
    <property type="match status" value="1"/>
</dbReference>
<evidence type="ECO:0000313" key="5">
    <source>
        <dbReference type="Proteomes" id="UP000282656"/>
    </source>
</evidence>
<evidence type="ECO:0000256" key="2">
    <source>
        <dbReference type="SAM" id="SignalP"/>
    </source>
</evidence>
<reference evidence="5" key="1">
    <citation type="submission" date="2018-09" db="EMBL/GenBank/DDBJ databases">
        <authorList>
            <person name="Livingstone P.G."/>
            <person name="Whitworth D.E."/>
        </authorList>
    </citation>
    <scope>NUCLEOTIDE SEQUENCE [LARGE SCALE GENOMIC DNA]</scope>
    <source>
        <strain evidence="5">AB047A</strain>
    </source>
</reference>
<keyword evidence="5" id="KW-1185">Reference proteome</keyword>
<dbReference type="Proteomes" id="UP000282656">
    <property type="component" value="Unassembled WGS sequence"/>
</dbReference>
<feature type="chain" id="PRO_5017268549" description="Outer membrane protein beta-barrel domain-containing protein" evidence="2">
    <location>
        <begin position="23"/>
        <end position="212"/>
    </location>
</feature>
<evidence type="ECO:0000256" key="1">
    <source>
        <dbReference type="ARBA" id="ARBA00022729"/>
    </source>
</evidence>
<dbReference type="Gene3D" id="2.40.160.20">
    <property type="match status" value="1"/>
</dbReference>
<feature type="domain" description="Outer membrane protein beta-barrel" evidence="3">
    <location>
        <begin position="10"/>
        <end position="172"/>
    </location>
</feature>
<proteinExistence type="predicted"/>
<keyword evidence="1 2" id="KW-0732">Signal</keyword>
<dbReference type="RefSeq" id="WP_121723874.1">
    <property type="nucleotide sequence ID" value="NZ_RAWM01000002.1"/>
</dbReference>
<dbReference type="Pfam" id="PF13505">
    <property type="entry name" value="OMP_b-brl"/>
    <property type="match status" value="1"/>
</dbReference>
<sequence length="212" mass="21664">MGKGLLAGAAAVAVLAAGSAQAASTELRRSSADMRGLTFLVGGGVEGYTSGLRDQIDPGLAYGVTVAIKPTNVLGIELGYTGAISDFNDSRLLTTDTSGPDIVRNGAQAAVTLGLSATPLQPYVMGGVGLSRYNVRALAPGFQDDTVGNIPVGAGLRLHIGSFTADARVNYNFLFDQEFALTVPPSDVNLGSDETFSSGGRYVGTINLGATF</sequence>
<dbReference type="EMBL" id="RAWM01000002">
    <property type="protein sequence ID" value="RKH73739.1"/>
    <property type="molecule type" value="Genomic_DNA"/>
</dbReference>
<evidence type="ECO:0000259" key="3">
    <source>
        <dbReference type="Pfam" id="PF13505"/>
    </source>
</evidence>
<comment type="caution">
    <text evidence="4">The sequence shown here is derived from an EMBL/GenBank/DDBJ whole genome shotgun (WGS) entry which is preliminary data.</text>
</comment>
<protein>
    <recommendedName>
        <fullName evidence="3">Outer membrane protein beta-barrel domain-containing protein</fullName>
    </recommendedName>
</protein>
<evidence type="ECO:0000313" key="4">
    <source>
        <dbReference type="EMBL" id="RKH73739.1"/>
    </source>
</evidence>
<gene>
    <name evidence="4" type="ORF">D7X96_00975</name>
</gene>
<dbReference type="InterPro" id="IPR011250">
    <property type="entry name" value="OMP/PagP_B-barrel"/>
</dbReference>
<organism evidence="4 5">
    <name type="scientific">Corallococcus interemptor</name>
    <dbReference type="NCBI Taxonomy" id="2316720"/>
    <lineage>
        <taxon>Bacteria</taxon>
        <taxon>Pseudomonadati</taxon>
        <taxon>Myxococcota</taxon>
        <taxon>Myxococcia</taxon>
        <taxon>Myxococcales</taxon>
        <taxon>Cystobacterineae</taxon>
        <taxon>Myxococcaceae</taxon>
        <taxon>Corallococcus</taxon>
    </lineage>
</organism>
<name>A0A3A8QY88_9BACT</name>